<keyword evidence="9" id="KW-1185">Reference proteome</keyword>
<sequence>MTDEVVTPDRCHSDSSLILEYQQLYNRYAFCLANLRESIKEVQALGQDNESLRLANADLVHRLSLLSRATIHNCLLSDFNRLRISGNDTPSPRLYSREASPAPGPDVIQQNRFQRRHLAERVSLPKSISIRSAGYLKFKPKSAGKYEAPTTQASSPNRVNSPPLPDSEKARQRVYVAGGGREEEASQFEVYNQGMSKTELCNKWQETGSCPFAGNCRFAHGIMELRPVIRHPRYKTEVCRMVLAGDICPYGHRCHFRHSLS</sequence>
<proteinExistence type="predicted"/>
<dbReference type="FunFam" id="4.10.1000.10:FF:000001">
    <property type="entry name" value="zinc finger CCCH domain-containing protein 15-like"/>
    <property type="match status" value="1"/>
</dbReference>
<dbReference type="SUPFAM" id="SSF90229">
    <property type="entry name" value="CCCH zinc finger"/>
    <property type="match status" value="2"/>
</dbReference>
<dbReference type="OrthoDB" id="410307at2759"/>
<name>A0A068U565_COFCA</name>
<dbReference type="FunFam" id="4.10.1000.10:FF:000002">
    <property type="entry name" value="Zinc finger protein 36, C3H1 type-like 1"/>
    <property type="match status" value="1"/>
</dbReference>
<dbReference type="Gramene" id="CDP02743">
    <property type="protein sequence ID" value="CDP02743"/>
    <property type="gene ID" value="GSCOC_T00040222001"/>
</dbReference>
<feature type="zinc finger region" description="C3H1-type" evidence="5">
    <location>
        <begin position="195"/>
        <end position="223"/>
    </location>
</feature>
<dbReference type="PANTHER" id="PTHR12547">
    <property type="entry name" value="CCCH ZINC FINGER/TIS11-RELATED"/>
    <property type="match status" value="1"/>
</dbReference>
<keyword evidence="1 5" id="KW-0479">Metal-binding</keyword>
<keyword evidence="4 5" id="KW-0862">Zinc</keyword>
<dbReference type="InterPro" id="IPR000571">
    <property type="entry name" value="Znf_CCCH"/>
</dbReference>
<dbReference type="STRING" id="49390.A0A068U565"/>
<accession>A0A068U565</accession>
<dbReference type="InterPro" id="IPR045877">
    <property type="entry name" value="ZFP36-like"/>
</dbReference>
<dbReference type="Proteomes" id="UP000295252">
    <property type="component" value="Chromosome IX"/>
</dbReference>
<feature type="region of interest" description="Disordered" evidence="6">
    <location>
        <begin position="146"/>
        <end position="171"/>
    </location>
</feature>
<dbReference type="AlphaFoldDB" id="A0A068U565"/>
<evidence type="ECO:0000256" key="5">
    <source>
        <dbReference type="PROSITE-ProRule" id="PRU00723"/>
    </source>
</evidence>
<protein>
    <recommendedName>
        <fullName evidence="7">C3H1-type domain-containing protein</fullName>
    </recommendedName>
</protein>
<evidence type="ECO:0000256" key="1">
    <source>
        <dbReference type="ARBA" id="ARBA00022723"/>
    </source>
</evidence>
<gene>
    <name evidence="8" type="ORF">GSCOC_T00040222001</name>
</gene>
<dbReference type="InParanoid" id="A0A068U565"/>
<dbReference type="PANTHER" id="PTHR12547:SF162">
    <property type="entry name" value="ZINC FINGER CCCH DOMAIN-CONTAINING PROTEIN 15"/>
    <property type="match status" value="1"/>
</dbReference>
<feature type="domain" description="C3H1-type" evidence="7">
    <location>
        <begin position="233"/>
        <end position="261"/>
    </location>
</feature>
<evidence type="ECO:0000256" key="6">
    <source>
        <dbReference type="SAM" id="MobiDB-lite"/>
    </source>
</evidence>
<feature type="zinc finger region" description="C3H1-type" evidence="5">
    <location>
        <begin position="233"/>
        <end position="261"/>
    </location>
</feature>
<dbReference type="EMBL" id="HG739092">
    <property type="protein sequence ID" value="CDP02743.1"/>
    <property type="molecule type" value="Genomic_DNA"/>
</dbReference>
<feature type="region of interest" description="Disordered" evidence="6">
    <location>
        <begin position="87"/>
        <end position="107"/>
    </location>
</feature>
<dbReference type="Pfam" id="PF00642">
    <property type="entry name" value="zf-CCCH"/>
    <property type="match status" value="1"/>
</dbReference>
<keyword evidence="2" id="KW-0677">Repeat</keyword>
<dbReference type="GO" id="GO:0008270">
    <property type="term" value="F:zinc ion binding"/>
    <property type="evidence" value="ECO:0007669"/>
    <property type="project" value="UniProtKB-KW"/>
</dbReference>
<evidence type="ECO:0000256" key="4">
    <source>
        <dbReference type="ARBA" id="ARBA00022833"/>
    </source>
</evidence>
<evidence type="ECO:0000256" key="2">
    <source>
        <dbReference type="ARBA" id="ARBA00022737"/>
    </source>
</evidence>
<keyword evidence="3 5" id="KW-0863">Zinc-finger</keyword>
<dbReference type="PhylomeDB" id="A0A068U565"/>
<dbReference type="InterPro" id="IPR036855">
    <property type="entry name" value="Znf_CCCH_sf"/>
</dbReference>
<evidence type="ECO:0000313" key="8">
    <source>
        <dbReference type="EMBL" id="CDP02743.1"/>
    </source>
</evidence>
<evidence type="ECO:0000259" key="7">
    <source>
        <dbReference type="PROSITE" id="PS50103"/>
    </source>
</evidence>
<dbReference type="PROSITE" id="PS50103">
    <property type="entry name" value="ZF_C3H1"/>
    <property type="match status" value="2"/>
</dbReference>
<evidence type="ECO:0000256" key="3">
    <source>
        <dbReference type="ARBA" id="ARBA00022771"/>
    </source>
</evidence>
<organism evidence="8 9">
    <name type="scientific">Coffea canephora</name>
    <name type="common">Robusta coffee</name>
    <dbReference type="NCBI Taxonomy" id="49390"/>
    <lineage>
        <taxon>Eukaryota</taxon>
        <taxon>Viridiplantae</taxon>
        <taxon>Streptophyta</taxon>
        <taxon>Embryophyta</taxon>
        <taxon>Tracheophyta</taxon>
        <taxon>Spermatophyta</taxon>
        <taxon>Magnoliopsida</taxon>
        <taxon>eudicotyledons</taxon>
        <taxon>Gunneridae</taxon>
        <taxon>Pentapetalae</taxon>
        <taxon>asterids</taxon>
        <taxon>lamiids</taxon>
        <taxon>Gentianales</taxon>
        <taxon>Rubiaceae</taxon>
        <taxon>Ixoroideae</taxon>
        <taxon>Gardenieae complex</taxon>
        <taxon>Bertiereae - Coffeeae clade</taxon>
        <taxon>Coffeeae</taxon>
        <taxon>Coffea</taxon>
    </lineage>
</organism>
<evidence type="ECO:0000313" key="9">
    <source>
        <dbReference type="Proteomes" id="UP000295252"/>
    </source>
</evidence>
<dbReference type="GO" id="GO:0003729">
    <property type="term" value="F:mRNA binding"/>
    <property type="evidence" value="ECO:0007669"/>
    <property type="project" value="InterPro"/>
</dbReference>
<dbReference type="OMA" id="NENYEVC"/>
<dbReference type="SMART" id="SM00356">
    <property type="entry name" value="ZnF_C3H1"/>
    <property type="match status" value="2"/>
</dbReference>
<feature type="compositionally biased region" description="Polar residues" evidence="6">
    <location>
        <begin position="149"/>
        <end position="160"/>
    </location>
</feature>
<reference evidence="9" key="1">
    <citation type="journal article" date="2014" name="Science">
        <title>The coffee genome provides insight into the convergent evolution of caffeine biosynthesis.</title>
        <authorList>
            <person name="Denoeud F."/>
            <person name="Carretero-Paulet L."/>
            <person name="Dereeper A."/>
            <person name="Droc G."/>
            <person name="Guyot R."/>
            <person name="Pietrella M."/>
            <person name="Zheng C."/>
            <person name="Alberti A."/>
            <person name="Anthony F."/>
            <person name="Aprea G."/>
            <person name="Aury J.M."/>
            <person name="Bento P."/>
            <person name="Bernard M."/>
            <person name="Bocs S."/>
            <person name="Campa C."/>
            <person name="Cenci A."/>
            <person name="Combes M.C."/>
            <person name="Crouzillat D."/>
            <person name="Da Silva C."/>
            <person name="Daddiego L."/>
            <person name="De Bellis F."/>
            <person name="Dussert S."/>
            <person name="Garsmeur O."/>
            <person name="Gayraud T."/>
            <person name="Guignon V."/>
            <person name="Jahn K."/>
            <person name="Jamilloux V."/>
            <person name="Joet T."/>
            <person name="Labadie K."/>
            <person name="Lan T."/>
            <person name="Leclercq J."/>
            <person name="Lepelley M."/>
            <person name="Leroy T."/>
            <person name="Li L.T."/>
            <person name="Librado P."/>
            <person name="Lopez L."/>
            <person name="Munoz A."/>
            <person name="Noel B."/>
            <person name="Pallavicini A."/>
            <person name="Perrotta G."/>
            <person name="Poncet V."/>
            <person name="Pot D."/>
            <person name="Priyono X."/>
            <person name="Rigoreau M."/>
            <person name="Rouard M."/>
            <person name="Rozas J."/>
            <person name="Tranchant-Dubreuil C."/>
            <person name="VanBuren R."/>
            <person name="Zhang Q."/>
            <person name="Andrade A.C."/>
            <person name="Argout X."/>
            <person name="Bertrand B."/>
            <person name="de Kochko A."/>
            <person name="Graziosi G."/>
            <person name="Henry R.J."/>
            <person name="Jayarama X."/>
            <person name="Ming R."/>
            <person name="Nagai C."/>
            <person name="Rounsley S."/>
            <person name="Sankoff D."/>
            <person name="Giuliano G."/>
            <person name="Albert V.A."/>
            <person name="Wincker P."/>
            <person name="Lashermes P."/>
        </authorList>
    </citation>
    <scope>NUCLEOTIDE SEQUENCE [LARGE SCALE GENOMIC DNA]</scope>
    <source>
        <strain evidence="9">cv. DH200-94</strain>
    </source>
</reference>
<dbReference type="Gene3D" id="4.10.1000.10">
    <property type="entry name" value="Zinc finger, CCCH-type"/>
    <property type="match status" value="2"/>
</dbReference>
<feature type="domain" description="C3H1-type" evidence="7">
    <location>
        <begin position="195"/>
        <end position="223"/>
    </location>
</feature>